<sequence>MKNVQNRTKARWLQSLLLISLSLFSFVSPTYAQGGFTVKGVVVDKTGFPLPGANVMEKGTSNGAITV</sequence>
<dbReference type="InterPro" id="IPR008969">
    <property type="entry name" value="CarboxyPept-like_regulatory"/>
</dbReference>
<keyword evidence="3" id="KW-1185">Reference proteome</keyword>
<organism evidence="2 3">
    <name type="scientific">Bacteroides zhangwenhongii</name>
    <dbReference type="NCBI Taxonomy" id="2650157"/>
    <lineage>
        <taxon>Bacteria</taxon>
        <taxon>Pseudomonadati</taxon>
        <taxon>Bacteroidota</taxon>
        <taxon>Bacteroidia</taxon>
        <taxon>Bacteroidales</taxon>
        <taxon>Bacteroidaceae</taxon>
        <taxon>Bacteroides</taxon>
    </lineage>
</organism>
<gene>
    <name evidence="2" type="ORF">PQG98_05825</name>
</gene>
<evidence type="ECO:0000313" key="3">
    <source>
        <dbReference type="Proteomes" id="UP001215398"/>
    </source>
</evidence>
<accession>A0ABT5H5J4</accession>
<evidence type="ECO:0000256" key="1">
    <source>
        <dbReference type="SAM" id="SignalP"/>
    </source>
</evidence>
<feature type="chain" id="PRO_5045917824" description="Carboxypeptidase regulatory-like domain-containing protein" evidence="1">
    <location>
        <begin position="33"/>
        <end position="67"/>
    </location>
</feature>
<dbReference type="EMBL" id="JAQPYS010000039">
    <property type="protein sequence ID" value="MDC7135866.1"/>
    <property type="molecule type" value="Genomic_DNA"/>
</dbReference>
<evidence type="ECO:0008006" key="4">
    <source>
        <dbReference type="Google" id="ProtNLM"/>
    </source>
</evidence>
<reference evidence="2 3" key="1">
    <citation type="submission" date="2023-01" db="EMBL/GenBank/DDBJ databases">
        <title>Exploring GABA producing Bacteroides strains toward improving mental health.</title>
        <authorList>
            <person name="Yousuf B."/>
            <person name="Bouhlel N.E."/>
            <person name="Mottawea W."/>
            <person name="Hammami R."/>
        </authorList>
    </citation>
    <scope>NUCLEOTIDE SEQUENCE [LARGE SCALE GENOMIC DNA]</scope>
    <source>
        <strain evidence="2 3">UO.H1054</strain>
    </source>
</reference>
<proteinExistence type="predicted"/>
<protein>
    <recommendedName>
        <fullName evidence="4">Carboxypeptidase regulatory-like domain-containing protein</fullName>
    </recommendedName>
</protein>
<dbReference type="Proteomes" id="UP001215398">
    <property type="component" value="Unassembled WGS sequence"/>
</dbReference>
<dbReference type="SUPFAM" id="SSF49464">
    <property type="entry name" value="Carboxypeptidase regulatory domain-like"/>
    <property type="match status" value="1"/>
</dbReference>
<feature type="signal peptide" evidence="1">
    <location>
        <begin position="1"/>
        <end position="32"/>
    </location>
</feature>
<name>A0ABT5H5J4_9BACE</name>
<evidence type="ECO:0000313" key="2">
    <source>
        <dbReference type="EMBL" id="MDC7135866.1"/>
    </source>
</evidence>
<comment type="caution">
    <text evidence="2">The sequence shown here is derived from an EMBL/GenBank/DDBJ whole genome shotgun (WGS) entry which is preliminary data.</text>
</comment>
<keyword evidence="1" id="KW-0732">Signal</keyword>